<dbReference type="EMBL" id="BARS01037322">
    <property type="protein sequence ID" value="GAG24991.1"/>
    <property type="molecule type" value="Genomic_DNA"/>
</dbReference>
<protein>
    <submittedName>
        <fullName evidence="2">Uncharacterized protein</fullName>
    </submittedName>
</protein>
<keyword evidence="1" id="KW-1133">Transmembrane helix</keyword>
<dbReference type="AlphaFoldDB" id="X0XJ69"/>
<keyword evidence="1" id="KW-0472">Membrane</keyword>
<evidence type="ECO:0000256" key="1">
    <source>
        <dbReference type="SAM" id="Phobius"/>
    </source>
</evidence>
<evidence type="ECO:0000313" key="2">
    <source>
        <dbReference type="EMBL" id="GAG24991.1"/>
    </source>
</evidence>
<feature type="transmembrane region" description="Helical" evidence="1">
    <location>
        <begin position="12"/>
        <end position="30"/>
    </location>
</feature>
<sequence length="62" mass="6879">MAKENINKETMKILKIGMTLYLIGWIYPAITMGWLLYLSFVFLFAGAIALAIGISQILGGKK</sequence>
<feature type="transmembrane region" description="Helical" evidence="1">
    <location>
        <begin position="36"/>
        <end position="58"/>
    </location>
</feature>
<reference evidence="2" key="1">
    <citation type="journal article" date="2014" name="Front. Microbiol.">
        <title>High frequency of phylogenetically diverse reductive dehalogenase-homologous genes in deep subseafloor sedimentary metagenomes.</title>
        <authorList>
            <person name="Kawai M."/>
            <person name="Futagami T."/>
            <person name="Toyoda A."/>
            <person name="Takaki Y."/>
            <person name="Nishi S."/>
            <person name="Hori S."/>
            <person name="Arai W."/>
            <person name="Tsubouchi T."/>
            <person name="Morono Y."/>
            <person name="Uchiyama I."/>
            <person name="Ito T."/>
            <person name="Fujiyama A."/>
            <person name="Inagaki F."/>
            <person name="Takami H."/>
        </authorList>
    </citation>
    <scope>NUCLEOTIDE SEQUENCE</scope>
    <source>
        <strain evidence="2">Expedition CK06-06</strain>
    </source>
</reference>
<gene>
    <name evidence="2" type="ORF">S01H1_57236</name>
</gene>
<comment type="caution">
    <text evidence="2">The sequence shown here is derived from an EMBL/GenBank/DDBJ whole genome shotgun (WGS) entry which is preliminary data.</text>
</comment>
<organism evidence="2">
    <name type="scientific">marine sediment metagenome</name>
    <dbReference type="NCBI Taxonomy" id="412755"/>
    <lineage>
        <taxon>unclassified sequences</taxon>
        <taxon>metagenomes</taxon>
        <taxon>ecological metagenomes</taxon>
    </lineage>
</organism>
<keyword evidence="1" id="KW-0812">Transmembrane</keyword>
<name>X0XJ69_9ZZZZ</name>
<proteinExistence type="predicted"/>
<accession>X0XJ69</accession>